<keyword evidence="3" id="KW-1185">Reference proteome</keyword>
<dbReference type="EMBL" id="AP026867">
    <property type="protein sequence ID" value="BDS10300.1"/>
    <property type="molecule type" value="Genomic_DNA"/>
</dbReference>
<name>A0A916DQV5_9BACT</name>
<dbReference type="RefSeq" id="WP_264791623.1">
    <property type="nucleotide sequence ID" value="NZ_AP026867.1"/>
</dbReference>
<feature type="chain" id="PRO_5037495795" description="Lipoprotein" evidence="1">
    <location>
        <begin position="27"/>
        <end position="320"/>
    </location>
</feature>
<keyword evidence="1" id="KW-0732">Signal</keyword>
<accession>A0A916DQV5</accession>
<evidence type="ECO:0008006" key="4">
    <source>
        <dbReference type="Google" id="ProtNLM"/>
    </source>
</evidence>
<evidence type="ECO:0000313" key="2">
    <source>
        <dbReference type="EMBL" id="BDS10300.1"/>
    </source>
</evidence>
<proteinExistence type="predicted"/>
<dbReference type="PROSITE" id="PS51257">
    <property type="entry name" value="PROKAR_LIPOPROTEIN"/>
    <property type="match status" value="1"/>
</dbReference>
<feature type="signal peptide" evidence="1">
    <location>
        <begin position="1"/>
        <end position="26"/>
    </location>
</feature>
<evidence type="ECO:0000256" key="1">
    <source>
        <dbReference type="SAM" id="SignalP"/>
    </source>
</evidence>
<protein>
    <recommendedName>
        <fullName evidence="4">Lipoprotein</fullName>
    </recommendedName>
</protein>
<sequence>MNKTLFYNIVLTTLLSIVLVGCGSDAAQVVVNEQGSVSGVYAENALETSATKTTPDEEMTISVPIQEHEIRIVRAKNEQKQAKLSDANVKELESWWDSLPKPVQSQIKAKKIDIEVVSKIRTNDKQDINPQLNDSQIENTGETLEQIIGKETEMKYTVSTTLIDGQKNPQEGEHATNIRLVKQVPVKLQKFTADIFIRENDVNNDNIRTLQYWWTNLPQDVRNKIKRREIVLDVVCHTVEDIDGARTEDLAAAEDFAAVMGDVLNRMVGVYKAGKKEYSLAQIKTATQLEKATAKNLKLPAKQYIKISLRKNKAFIPNSL</sequence>
<evidence type="ECO:0000313" key="3">
    <source>
        <dbReference type="Proteomes" id="UP001060919"/>
    </source>
</evidence>
<reference evidence="2" key="1">
    <citation type="submission" date="2022-09" db="EMBL/GenBank/DDBJ databases">
        <title>Aureispira anguillicida sp. nov., isolated from Leptocephalus of Japanese eel Anguilla japonica.</title>
        <authorList>
            <person name="Yuasa K."/>
            <person name="Mekata T."/>
            <person name="Ikunari K."/>
        </authorList>
    </citation>
    <scope>NUCLEOTIDE SEQUENCE</scope>
    <source>
        <strain evidence="2">EL160426</strain>
    </source>
</reference>
<organism evidence="2 3">
    <name type="scientific">Aureispira anguillae</name>
    <dbReference type="NCBI Taxonomy" id="2864201"/>
    <lineage>
        <taxon>Bacteria</taxon>
        <taxon>Pseudomonadati</taxon>
        <taxon>Bacteroidota</taxon>
        <taxon>Saprospiria</taxon>
        <taxon>Saprospirales</taxon>
        <taxon>Saprospiraceae</taxon>
        <taxon>Aureispira</taxon>
    </lineage>
</organism>
<dbReference type="KEGG" id="aup:AsAng_0010080"/>
<gene>
    <name evidence="2" type="ORF">AsAng_0010080</name>
</gene>
<dbReference type="AlphaFoldDB" id="A0A916DQV5"/>
<dbReference type="Proteomes" id="UP001060919">
    <property type="component" value="Chromosome"/>
</dbReference>